<sequence length="286" mass="32670">MSNNKPVSSFLHMGDVISLYAEGLVSGFINSLGLVDTRCVVQPLSGDLKNPPNKFRDCLFKVIPQQRYSAQRQYWKQCRQNSTILATNQQHNPPMDELVLKKLQHAAQLEKKQNQSETAKLIESNTIVQYGTVVQLLHIKSNKFLTVNKKLSAHMEKNAMRVYLDSTGNEGSWFIVQPFYKLRSINDKVVIGDKIVLHSLVAMQSLHVSQSELTDHPGCKEVNLLNSQTSWKVLLYMCHNEELKDYLKSGDVIRLFHAEQERYLTCDEYKGRQQVFIRSTGRLSAA</sequence>
<dbReference type="GO" id="GO:0005789">
    <property type="term" value="C:endoplasmic reticulum membrane"/>
    <property type="evidence" value="ECO:0007669"/>
    <property type="project" value="UniProtKB-SubCell"/>
</dbReference>
<dbReference type="PANTHER" id="PTHR13715:SF102">
    <property type="entry name" value="INOSITOL 1,4,5-TRISPHOSPHATE RECEPTOR"/>
    <property type="match status" value="1"/>
</dbReference>
<feature type="non-terminal residue" evidence="4">
    <location>
        <position position="286"/>
    </location>
</feature>
<keyword evidence="2" id="KW-1071">Ligand-gated ion channel</keyword>
<evidence type="ECO:0000259" key="3">
    <source>
        <dbReference type="PROSITE" id="PS50919"/>
    </source>
</evidence>
<keyword evidence="1" id="KW-0677">Repeat</keyword>
<name>A0A3M7PNH8_BRAPC</name>
<evidence type="ECO:0000256" key="2">
    <source>
        <dbReference type="RuleBase" id="RU368044"/>
    </source>
</evidence>
<keyword evidence="2 4" id="KW-0675">Receptor</keyword>
<dbReference type="InterPro" id="IPR014821">
    <property type="entry name" value="Ins145_P3_rcpt"/>
</dbReference>
<comment type="subunit">
    <text evidence="2">Homotetramer.</text>
</comment>
<dbReference type="SMART" id="SM00472">
    <property type="entry name" value="MIR"/>
    <property type="match status" value="3"/>
</dbReference>
<dbReference type="GO" id="GO:0035091">
    <property type="term" value="F:phosphatidylinositol binding"/>
    <property type="evidence" value="ECO:0007669"/>
    <property type="project" value="TreeGrafter"/>
</dbReference>
<reference evidence="4 5" key="1">
    <citation type="journal article" date="2018" name="Sci. Rep.">
        <title>Genomic signatures of local adaptation to the degree of environmental predictability in rotifers.</title>
        <authorList>
            <person name="Franch-Gras L."/>
            <person name="Hahn C."/>
            <person name="Garcia-Roger E.M."/>
            <person name="Carmona M.J."/>
            <person name="Serra M."/>
            <person name="Gomez A."/>
        </authorList>
    </citation>
    <scope>NUCLEOTIDE SEQUENCE [LARGE SCALE GENOMIC DNA]</scope>
    <source>
        <strain evidence="4">HYR1</strain>
    </source>
</reference>
<evidence type="ECO:0000256" key="1">
    <source>
        <dbReference type="ARBA" id="ARBA00022737"/>
    </source>
</evidence>
<dbReference type="SUPFAM" id="SSF82109">
    <property type="entry name" value="MIR domain"/>
    <property type="match status" value="1"/>
</dbReference>
<comment type="function">
    <text evidence="2">Receptor for inositol 1,4,5-trisphosphate, a second messenger that mediates the release of intracellular calcium.</text>
</comment>
<keyword evidence="5" id="KW-1185">Reference proteome</keyword>
<keyword evidence="2" id="KW-0813">Transport</keyword>
<dbReference type="Pfam" id="PF08709">
    <property type="entry name" value="Ins145_P3_rec"/>
    <property type="match status" value="1"/>
</dbReference>
<dbReference type="PRINTS" id="PR00779">
    <property type="entry name" value="INSP3RECEPTR"/>
</dbReference>
<comment type="caution">
    <text evidence="4">The sequence shown here is derived from an EMBL/GenBank/DDBJ whole genome shotgun (WGS) entry which is preliminary data.</text>
</comment>
<dbReference type="PANTHER" id="PTHR13715">
    <property type="entry name" value="RYANODINE RECEPTOR AND IP3 RECEPTOR"/>
    <property type="match status" value="1"/>
</dbReference>
<organism evidence="4 5">
    <name type="scientific">Brachionus plicatilis</name>
    <name type="common">Marine rotifer</name>
    <name type="synonym">Brachionus muelleri</name>
    <dbReference type="NCBI Taxonomy" id="10195"/>
    <lineage>
        <taxon>Eukaryota</taxon>
        <taxon>Metazoa</taxon>
        <taxon>Spiralia</taxon>
        <taxon>Gnathifera</taxon>
        <taxon>Rotifera</taxon>
        <taxon>Eurotatoria</taxon>
        <taxon>Monogononta</taxon>
        <taxon>Pseudotrocha</taxon>
        <taxon>Ploima</taxon>
        <taxon>Brachionidae</taxon>
        <taxon>Brachionus</taxon>
    </lineage>
</organism>
<dbReference type="EMBL" id="REGN01009863">
    <property type="protein sequence ID" value="RNA00208.1"/>
    <property type="molecule type" value="Genomic_DNA"/>
</dbReference>
<dbReference type="InterPro" id="IPR000493">
    <property type="entry name" value="InsP3_rcpt"/>
</dbReference>
<dbReference type="GO" id="GO:0005220">
    <property type="term" value="F:inositol 1,4,5-trisphosphate-gated calcium channel activity"/>
    <property type="evidence" value="ECO:0007669"/>
    <property type="project" value="UniProtKB-UniRule"/>
</dbReference>
<keyword evidence="2" id="KW-0107">Calcium channel</keyword>
<dbReference type="Gene3D" id="2.80.10.50">
    <property type="match status" value="2"/>
</dbReference>
<keyword evidence="2" id="KW-0406">Ion transport</keyword>
<dbReference type="GO" id="GO:0051209">
    <property type="term" value="P:release of sequestered calcium ion into cytosol"/>
    <property type="evidence" value="ECO:0007669"/>
    <property type="project" value="UniProtKB-UniRule"/>
</dbReference>
<keyword evidence="2" id="KW-0106">Calcium</keyword>
<gene>
    <name evidence="4" type="ORF">BpHYR1_024467</name>
</gene>
<dbReference type="InterPro" id="IPR016093">
    <property type="entry name" value="MIR_motif"/>
</dbReference>
<keyword evidence="2" id="KW-0472">Membrane</keyword>
<dbReference type="FunFam" id="2.80.10.50:FF:000002">
    <property type="entry name" value="Inositol 1,4,5-trisphosphate receptor type 2"/>
    <property type="match status" value="1"/>
</dbReference>
<dbReference type="PROSITE" id="PS50919">
    <property type="entry name" value="MIR"/>
    <property type="match status" value="1"/>
</dbReference>
<dbReference type="InterPro" id="IPR036300">
    <property type="entry name" value="MIR_dom_sf"/>
</dbReference>
<dbReference type="OrthoDB" id="76898at2759"/>
<dbReference type="InterPro" id="IPR015925">
    <property type="entry name" value="Ryanodine_IP3_receptor"/>
</dbReference>
<dbReference type="Proteomes" id="UP000276133">
    <property type="component" value="Unassembled WGS sequence"/>
</dbReference>
<dbReference type="STRING" id="10195.A0A3M7PNH8"/>
<feature type="domain" description="MIR" evidence="3">
    <location>
        <begin position="125"/>
        <end position="179"/>
    </location>
</feature>
<dbReference type="GO" id="GO:0005886">
    <property type="term" value="C:plasma membrane"/>
    <property type="evidence" value="ECO:0007669"/>
    <property type="project" value="TreeGrafter"/>
</dbReference>
<dbReference type="GO" id="GO:0016529">
    <property type="term" value="C:sarcoplasmic reticulum"/>
    <property type="evidence" value="ECO:0007669"/>
    <property type="project" value="TreeGrafter"/>
</dbReference>
<proteinExistence type="inferred from homology"/>
<evidence type="ECO:0000313" key="4">
    <source>
        <dbReference type="EMBL" id="RNA00208.1"/>
    </source>
</evidence>
<keyword evidence="2" id="KW-0256">Endoplasmic reticulum</keyword>
<comment type="domain">
    <text evidence="2">The receptor contains a calcium channel in its C-terminal extremity. Its large N-terminal cytoplasmic region has the ligand-binding site in the N-terminus and modulatory sites in the middle portion immediately upstream of the channel region.</text>
</comment>
<accession>A0A3M7PNH8</accession>
<protein>
    <recommendedName>
        <fullName evidence="2">Inositol 1,4,5-trisphosphate receptor</fullName>
    </recommendedName>
</protein>
<keyword evidence="2" id="KW-0109">Calcium transport</keyword>
<dbReference type="GO" id="GO:0005509">
    <property type="term" value="F:calcium ion binding"/>
    <property type="evidence" value="ECO:0007669"/>
    <property type="project" value="TreeGrafter"/>
</dbReference>
<dbReference type="Pfam" id="PF02815">
    <property type="entry name" value="MIR"/>
    <property type="match status" value="1"/>
</dbReference>
<comment type="subcellular location">
    <subcellularLocation>
        <location evidence="2">Endoplasmic reticulum membrane</location>
        <topology evidence="2">Multi-pass membrane protein</topology>
    </subcellularLocation>
</comment>
<keyword evidence="2" id="KW-0407">Ion channel</keyword>
<comment type="similarity">
    <text evidence="2">Belongs to the InsP3 receptor family.</text>
</comment>
<dbReference type="GO" id="GO:0030667">
    <property type="term" value="C:secretory granule membrane"/>
    <property type="evidence" value="ECO:0007669"/>
    <property type="project" value="TreeGrafter"/>
</dbReference>
<dbReference type="GO" id="GO:0070679">
    <property type="term" value="F:inositol 1,4,5 trisphosphate binding"/>
    <property type="evidence" value="ECO:0007669"/>
    <property type="project" value="UniProtKB-UniRule"/>
</dbReference>
<evidence type="ECO:0000313" key="5">
    <source>
        <dbReference type="Proteomes" id="UP000276133"/>
    </source>
</evidence>
<dbReference type="AlphaFoldDB" id="A0A3M7PNH8"/>